<dbReference type="GO" id="GO:0039694">
    <property type="term" value="P:viral RNA genome replication"/>
    <property type="evidence" value="ECO:0007669"/>
    <property type="project" value="InterPro"/>
</dbReference>
<dbReference type="InterPro" id="IPR007099">
    <property type="entry name" value="RNA-dir_pol_NSvirus"/>
</dbReference>
<reference evidence="4" key="1">
    <citation type="journal article" date="2016" name="Nature">
        <title>Redefining the invertebrate RNA virosphere.</title>
        <authorList>
            <person name="Shi M."/>
            <person name="Lin X.D."/>
            <person name="Tian J.H."/>
            <person name="Chen L.J."/>
            <person name="Chen X."/>
            <person name="Li C.X."/>
            <person name="Qin X.C."/>
            <person name="Li J."/>
            <person name="Cao J.P."/>
            <person name="Eden J.S."/>
            <person name="Buchmann J."/>
            <person name="Wang W."/>
            <person name="Xu J."/>
            <person name="Holmes E.C."/>
            <person name="Zhang Y.Z."/>
        </authorList>
    </citation>
    <scope>NUCLEOTIDE SEQUENCE</scope>
    <source>
        <strain evidence="4">BHTSS17872</strain>
    </source>
</reference>
<keyword evidence="2" id="KW-0808">Transferase</keyword>
<evidence type="ECO:0000259" key="3">
    <source>
        <dbReference type="PROSITE" id="PS50525"/>
    </source>
</evidence>
<name>A0A1L3KKN3_9VIRU</name>
<protein>
    <recommendedName>
        <fullName evidence="1 2">RNA-directed RNA polymerase catalytic subunit</fullName>
        <ecNumber evidence="2">2.7.7.48</ecNumber>
    </recommendedName>
</protein>
<keyword evidence="2" id="KW-0696">RNA-directed RNA polymerase</keyword>
<organism evidence="4">
    <name type="scientific">Beihai orthomyxo-like virus 1</name>
    <dbReference type="NCBI Taxonomy" id="1922494"/>
    <lineage>
        <taxon>Viruses</taxon>
        <taxon>Riboviria</taxon>
    </lineage>
</organism>
<dbReference type="EMBL" id="KX883844">
    <property type="protein sequence ID" value="APG77865.1"/>
    <property type="molecule type" value="Genomic_RNA"/>
</dbReference>
<feature type="domain" description="RdRp catalytic" evidence="3">
    <location>
        <begin position="309"/>
        <end position="513"/>
    </location>
</feature>
<dbReference type="Pfam" id="PF00602">
    <property type="entry name" value="Flu_PB1"/>
    <property type="match status" value="1"/>
</dbReference>
<dbReference type="PROSITE" id="PS50525">
    <property type="entry name" value="RDRP_SSRNA_NEG_SEG"/>
    <property type="match status" value="1"/>
</dbReference>
<evidence type="ECO:0000313" key="4">
    <source>
        <dbReference type="EMBL" id="APG77865.1"/>
    </source>
</evidence>
<proteinExistence type="predicted"/>
<dbReference type="GO" id="GO:0003723">
    <property type="term" value="F:RNA binding"/>
    <property type="evidence" value="ECO:0007669"/>
    <property type="project" value="InterPro"/>
</dbReference>
<dbReference type="InterPro" id="IPR001407">
    <property type="entry name" value="RNA_pol_PB1_influenza"/>
</dbReference>
<evidence type="ECO:0000256" key="1">
    <source>
        <dbReference type="ARBA" id="ARBA00020035"/>
    </source>
</evidence>
<dbReference type="GO" id="GO:0003968">
    <property type="term" value="F:RNA-directed RNA polymerase activity"/>
    <property type="evidence" value="ECO:0007669"/>
    <property type="project" value="UniProtKB-KW"/>
</dbReference>
<sequence length="771" mass="89175">MRDYYLSSIMRAKKQVDLEAKAGIQLPRQSMRKNISNISFFYQYVNTPPLAQGSPAPKVAESVIRSNEYNHLPNQGRSHDWNRQYWLNSDGPFPYGETSSNFHLGKSIAMLKDYLMIHYKDIDDVAQQTMNFLRNENADTLTKGRQTWDPVNFRSVPSADAFRVMEKIFRQNTGKSTHSCLEFLRSFNELLDKNALTYEQKKYEYSERQCLNRKLGRFEKKKVKRLVKRVITEDNKQNVRSKLMEWACSFCSYLKSKERSKLRRRAIASPNMILRMFFLAIEEFHLKLGKIIEGSTISIGGEEKKAKIMREMAKIRSYPEGASVQGTEDKTKWNECLAPELFALMHEIWFNNEIRKELRLPLCNMDLVEFGKILVTGNYLISMKKVKLGEGHIAVDENFEGRFEWIMPDREKMNSKTKEWYDKCHNDIDEDGYLFAPYGMLMGMMNAASTTLACIAIRHGYNPGIEDAQCLMSSDDSMSIYTNKNPENVYRTINKMKANYKELGMNISEKKTLYFREGFGEYTSWYIDGTFGSQYGTETSRIRPQGKNPVDDFHSVSMGAATSLRELKMNVIGAESYITLGISNVRRLWRINKIPNKRENVRDDILLLADGGLNPWNSTNCHLHEIPLKEELMKPLSEFEREYYLKVVNPENPFTQREQSHTSYSIETGTLIETETEIPRNVFHYIKKSNRTVKNDEKSAELIYQKSCDNAVKIYEKLVPSSVLFNPTGSRSMAKAITEVLGVSKKTLQESNMLTEAEVDLIQEAINYVNV</sequence>
<accession>A0A1L3KKN3</accession>
<dbReference type="EC" id="2.7.7.48" evidence="2"/>
<keyword evidence="2" id="KW-0548">Nucleotidyltransferase</keyword>
<evidence type="ECO:0000256" key="2">
    <source>
        <dbReference type="RuleBase" id="RU004330"/>
    </source>
</evidence>
<comment type="catalytic activity">
    <reaction evidence="2">
        <text>RNA(n) + a ribonucleoside 5'-triphosphate = RNA(n+1) + diphosphate</text>
        <dbReference type="Rhea" id="RHEA:21248"/>
        <dbReference type="Rhea" id="RHEA-COMP:14527"/>
        <dbReference type="Rhea" id="RHEA-COMP:17342"/>
        <dbReference type="ChEBI" id="CHEBI:33019"/>
        <dbReference type="ChEBI" id="CHEBI:61557"/>
        <dbReference type="ChEBI" id="CHEBI:140395"/>
        <dbReference type="EC" id="2.7.7.48"/>
    </reaction>
</comment>